<dbReference type="Proteomes" id="UP000224006">
    <property type="component" value="Chromosome XII"/>
</dbReference>
<keyword evidence="2" id="KW-1185">Reference proteome</keyword>
<proteinExistence type="predicted"/>
<dbReference type="RefSeq" id="XP_029215777.1">
    <property type="nucleotide sequence ID" value="XM_029360962.1"/>
</dbReference>
<reference evidence="1 2" key="1">
    <citation type="submission" date="2017-09" db="EMBL/GenBank/DDBJ databases">
        <title>Genome sequencing of Besnoitia besnoiti strain Bb-Ger1.</title>
        <authorList>
            <person name="Schares G."/>
            <person name="Venepally P."/>
            <person name="Lorenzi H.A."/>
        </authorList>
    </citation>
    <scope>NUCLEOTIDE SEQUENCE [LARGE SCALE GENOMIC DNA]</scope>
    <source>
        <strain evidence="1 2">Bb-Ger1</strain>
    </source>
</reference>
<protein>
    <submittedName>
        <fullName evidence="1">Uncharacterized protein</fullName>
    </submittedName>
</protein>
<gene>
    <name evidence="1" type="ORF">BESB_022600</name>
</gene>
<dbReference type="VEuPathDB" id="ToxoDB:BESB_022600"/>
<dbReference type="GeneID" id="40307320"/>
<dbReference type="KEGG" id="bbes:BESB_022600"/>
<name>A0A2A9LZE5_BESBE</name>
<accession>A0A2A9LZE5</accession>
<organism evidence="1 2">
    <name type="scientific">Besnoitia besnoiti</name>
    <name type="common">Apicomplexan protozoan</name>
    <dbReference type="NCBI Taxonomy" id="94643"/>
    <lineage>
        <taxon>Eukaryota</taxon>
        <taxon>Sar</taxon>
        <taxon>Alveolata</taxon>
        <taxon>Apicomplexa</taxon>
        <taxon>Conoidasida</taxon>
        <taxon>Coccidia</taxon>
        <taxon>Eucoccidiorida</taxon>
        <taxon>Eimeriorina</taxon>
        <taxon>Sarcocystidae</taxon>
        <taxon>Besnoitia</taxon>
    </lineage>
</organism>
<evidence type="ECO:0000313" key="1">
    <source>
        <dbReference type="EMBL" id="PFH31768.1"/>
    </source>
</evidence>
<sequence length="86" mass="9109">MRRLQGFLGATPSVTPPDQYAYVNADTRAAPPAEVTPTADGVFTDTLQQAAGDAMDALNSVTQKLTDMGLEPWQIALIAIEVYAVA</sequence>
<dbReference type="EMBL" id="NWUJ01000013">
    <property type="protein sequence ID" value="PFH31768.1"/>
    <property type="molecule type" value="Genomic_DNA"/>
</dbReference>
<dbReference type="OrthoDB" id="333688at2759"/>
<evidence type="ECO:0000313" key="2">
    <source>
        <dbReference type="Proteomes" id="UP000224006"/>
    </source>
</evidence>
<comment type="caution">
    <text evidence="1">The sequence shown here is derived from an EMBL/GenBank/DDBJ whole genome shotgun (WGS) entry which is preliminary data.</text>
</comment>
<dbReference type="AlphaFoldDB" id="A0A2A9LZE5"/>